<evidence type="ECO:0000256" key="6">
    <source>
        <dbReference type="ARBA" id="ARBA00023136"/>
    </source>
</evidence>
<proteinExistence type="inferred from homology"/>
<feature type="domain" description="Potassium channel" evidence="11">
    <location>
        <begin position="138"/>
        <end position="195"/>
    </location>
</feature>
<dbReference type="OrthoDB" id="297496at2759"/>
<dbReference type="GO" id="GO:0005886">
    <property type="term" value="C:plasma membrane"/>
    <property type="evidence" value="ECO:0007669"/>
    <property type="project" value="TreeGrafter"/>
</dbReference>
<dbReference type="GO" id="GO:0015271">
    <property type="term" value="F:outward rectifier potassium channel activity"/>
    <property type="evidence" value="ECO:0007669"/>
    <property type="project" value="TreeGrafter"/>
</dbReference>
<dbReference type="SUPFAM" id="SSF81324">
    <property type="entry name" value="Voltage-gated potassium channels"/>
    <property type="match status" value="2"/>
</dbReference>
<evidence type="ECO:0000256" key="3">
    <source>
        <dbReference type="ARBA" id="ARBA00022692"/>
    </source>
</evidence>
<accession>A0A834IRN2</accession>
<keyword evidence="5 8" id="KW-0406">Ion transport</keyword>
<keyword evidence="7 8" id="KW-0407">Ion channel</keyword>
<evidence type="ECO:0000256" key="1">
    <source>
        <dbReference type="ARBA" id="ARBA00004141"/>
    </source>
</evidence>
<evidence type="ECO:0000313" key="12">
    <source>
        <dbReference type="EMBL" id="KAF7285842.1"/>
    </source>
</evidence>
<organism evidence="12 13">
    <name type="scientific">Rhynchophorus ferrugineus</name>
    <name type="common">Red palm weevil</name>
    <name type="synonym">Curculio ferrugineus</name>
    <dbReference type="NCBI Taxonomy" id="354439"/>
    <lineage>
        <taxon>Eukaryota</taxon>
        <taxon>Metazoa</taxon>
        <taxon>Ecdysozoa</taxon>
        <taxon>Arthropoda</taxon>
        <taxon>Hexapoda</taxon>
        <taxon>Insecta</taxon>
        <taxon>Pterygota</taxon>
        <taxon>Neoptera</taxon>
        <taxon>Endopterygota</taxon>
        <taxon>Coleoptera</taxon>
        <taxon>Polyphaga</taxon>
        <taxon>Cucujiformia</taxon>
        <taxon>Curculionidae</taxon>
        <taxon>Dryophthorinae</taxon>
        <taxon>Rhynchophorus</taxon>
    </lineage>
</organism>
<evidence type="ECO:0000256" key="10">
    <source>
        <dbReference type="SAM" id="Phobius"/>
    </source>
</evidence>
<sequence length="350" mass="40530">MEISNERRGRSISRGRTPTRYGYTPPRAQRRHRETVKECCKKIITFMCTQVGVGALLIGYTVIGALVFTHLEKRGKNIESSEVETYRNATVKKLFQVVMKHNILNREGFKVDANKVLKLHQSHVTQIFKHGYDERTVDEIWTFPAALMFCLSIITMVGYGNMVPKTNEGKILTMVYAIFGLPLYILYFKNMGTIFAGCFKWIYRRIYECSTEKEGNRKKIIVPSTACLWVIFAYILTGAIMFSEWEHWDFLDSTYFCITSLCKIGFGDLVPGADVNASNHGNQTKIVINFLYMLLGLGLIAMCYNLMREETRVKLNEMNEDFNQCLEDTKIRFMACCRKHKQNNRQYEGY</sequence>
<keyword evidence="3 8" id="KW-0812">Transmembrane</keyword>
<dbReference type="GO" id="GO:0022841">
    <property type="term" value="F:potassium ion leak channel activity"/>
    <property type="evidence" value="ECO:0007669"/>
    <property type="project" value="TreeGrafter"/>
</dbReference>
<gene>
    <name evidence="12" type="ORF">GWI33_009815</name>
</gene>
<reference evidence="12" key="1">
    <citation type="submission" date="2020-08" db="EMBL/GenBank/DDBJ databases">
        <title>Genome sequencing and assembly of the red palm weevil Rhynchophorus ferrugineus.</title>
        <authorList>
            <person name="Dias G.B."/>
            <person name="Bergman C.M."/>
            <person name="Manee M."/>
        </authorList>
    </citation>
    <scope>NUCLEOTIDE SEQUENCE</scope>
    <source>
        <strain evidence="12">AA-2017</strain>
        <tissue evidence="12">Whole larva</tissue>
    </source>
</reference>
<keyword evidence="4 10" id="KW-1133">Transmembrane helix</keyword>
<evidence type="ECO:0000256" key="5">
    <source>
        <dbReference type="ARBA" id="ARBA00023065"/>
    </source>
</evidence>
<dbReference type="Pfam" id="PF07885">
    <property type="entry name" value="Ion_trans_2"/>
    <property type="match status" value="2"/>
</dbReference>
<name>A0A834IRN2_RHYFE</name>
<dbReference type="GO" id="GO:0030322">
    <property type="term" value="P:stabilization of membrane potential"/>
    <property type="evidence" value="ECO:0007669"/>
    <property type="project" value="TreeGrafter"/>
</dbReference>
<evidence type="ECO:0000259" key="11">
    <source>
        <dbReference type="Pfam" id="PF07885"/>
    </source>
</evidence>
<dbReference type="InterPro" id="IPR013099">
    <property type="entry name" value="K_chnl_dom"/>
</dbReference>
<feature type="domain" description="Potassium channel" evidence="11">
    <location>
        <begin position="230"/>
        <end position="308"/>
    </location>
</feature>
<protein>
    <recommendedName>
        <fullName evidence="11">Potassium channel domain-containing protein</fullName>
    </recommendedName>
</protein>
<comment type="caution">
    <text evidence="12">The sequence shown here is derived from an EMBL/GenBank/DDBJ whole genome shotgun (WGS) entry which is preliminary data.</text>
</comment>
<dbReference type="AlphaFoldDB" id="A0A834IRN2"/>
<dbReference type="EMBL" id="JAACXV010000043">
    <property type="protein sequence ID" value="KAF7285842.1"/>
    <property type="molecule type" value="Genomic_DNA"/>
</dbReference>
<feature type="region of interest" description="Disordered" evidence="9">
    <location>
        <begin position="1"/>
        <end position="30"/>
    </location>
</feature>
<evidence type="ECO:0000256" key="4">
    <source>
        <dbReference type="ARBA" id="ARBA00022989"/>
    </source>
</evidence>
<feature type="transmembrane region" description="Helical" evidence="10">
    <location>
        <begin position="286"/>
        <end position="307"/>
    </location>
</feature>
<evidence type="ECO:0000256" key="7">
    <source>
        <dbReference type="ARBA" id="ARBA00023303"/>
    </source>
</evidence>
<keyword evidence="6 10" id="KW-0472">Membrane</keyword>
<keyword evidence="13" id="KW-1185">Reference proteome</keyword>
<evidence type="ECO:0000256" key="8">
    <source>
        <dbReference type="RuleBase" id="RU003857"/>
    </source>
</evidence>
<feature type="transmembrane region" description="Helical" evidence="10">
    <location>
        <begin position="140"/>
        <end position="159"/>
    </location>
</feature>
<dbReference type="PRINTS" id="PR01333">
    <property type="entry name" value="2POREKCHANEL"/>
</dbReference>
<feature type="transmembrane region" description="Helical" evidence="10">
    <location>
        <begin position="43"/>
        <end position="68"/>
    </location>
</feature>
<dbReference type="PANTHER" id="PTHR11003">
    <property type="entry name" value="POTASSIUM CHANNEL, SUBFAMILY K"/>
    <property type="match status" value="1"/>
</dbReference>
<dbReference type="InterPro" id="IPR003280">
    <property type="entry name" value="2pore_dom_K_chnl"/>
</dbReference>
<feature type="transmembrane region" description="Helical" evidence="10">
    <location>
        <begin position="220"/>
        <end position="242"/>
    </location>
</feature>
<dbReference type="Gene3D" id="1.10.287.70">
    <property type="match status" value="1"/>
</dbReference>
<evidence type="ECO:0000313" key="13">
    <source>
        <dbReference type="Proteomes" id="UP000625711"/>
    </source>
</evidence>
<evidence type="ECO:0000256" key="2">
    <source>
        <dbReference type="ARBA" id="ARBA00022448"/>
    </source>
</evidence>
<dbReference type="PANTHER" id="PTHR11003:SF87">
    <property type="entry name" value="POTASSIUM CHANNEL DOMAIN-CONTAINING PROTEIN"/>
    <property type="match status" value="1"/>
</dbReference>
<evidence type="ECO:0000256" key="9">
    <source>
        <dbReference type="SAM" id="MobiDB-lite"/>
    </source>
</evidence>
<comment type="similarity">
    <text evidence="8">Belongs to the two pore domain potassium channel (TC 1.A.1.8) family.</text>
</comment>
<feature type="transmembrane region" description="Helical" evidence="10">
    <location>
        <begin position="171"/>
        <end position="199"/>
    </location>
</feature>
<comment type="subcellular location">
    <subcellularLocation>
        <location evidence="1">Membrane</location>
        <topology evidence="1">Multi-pass membrane protein</topology>
    </subcellularLocation>
</comment>
<keyword evidence="2 8" id="KW-0813">Transport</keyword>
<dbReference type="Proteomes" id="UP000625711">
    <property type="component" value="Unassembled WGS sequence"/>
</dbReference>